<dbReference type="Proteomes" id="UP000326678">
    <property type="component" value="Chromosome Gxm1"/>
</dbReference>
<dbReference type="RefSeq" id="WP_267313649.1">
    <property type="nucleotide sequence ID" value="NZ_CP045226.1"/>
</dbReference>
<organism evidence="1 2">
    <name type="scientific">Nostoc sphaeroides CCNUC1</name>
    <dbReference type="NCBI Taxonomy" id="2653204"/>
    <lineage>
        <taxon>Bacteria</taxon>
        <taxon>Bacillati</taxon>
        <taxon>Cyanobacteriota</taxon>
        <taxon>Cyanophyceae</taxon>
        <taxon>Nostocales</taxon>
        <taxon>Nostocaceae</taxon>
        <taxon>Nostoc</taxon>
    </lineage>
</organism>
<name>A0A5P8VT65_9NOSO</name>
<protein>
    <submittedName>
        <fullName evidence="1">Uncharacterized protein</fullName>
    </submittedName>
</protein>
<gene>
    <name evidence="1" type="ORF">GXM_01043</name>
</gene>
<accession>A0A5P8VT65</accession>
<dbReference type="KEGG" id="nsh:GXM_01043"/>
<dbReference type="AlphaFoldDB" id="A0A5P8VT65"/>
<proteinExistence type="predicted"/>
<dbReference type="EMBL" id="CP045226">
    <property type="protein sequence ID" value="QFS43570.1"/>
    <property type="molecule type" value="Genomic_DNA"/>
</dbReference>
<sequence length="42" mass="4710">MFFINVSSNLLVTVKSQQLLQVFHNSSAIARSDLYVITLTLP</sequence>
<evidence type="ECO:0000313" key="2">
    <source>
        <dbReference type="Proteomes" id="UP000326678"/>
    </source>
</evidence>
<keyword evidence="2" id="KW-1185">Reference proteome</keyword>
<reference evidence="1 2" key="1">
    <citation type="submission" date="2019-10" db="EMBL/GenBank/DDBJ databases">
        <title>Genomic and transcriptomic insights into the perfect genentic adaptation of a filamentous nitrogen-fixing cyanobacterium to rice fields.</title>
        <authorList>
            <person name="Chen Z."/>
        </authorList>
    </citation>
    <scope>NUCLEOTIDE SEQUENCE [LARGE SCALE GENOMIC DNA]</scope>
    <source>
        <strain evidence="1">CCNUC1</strain>
    </source>
</reference>
<evidence type="ECO:0000313" key="1">
    <source>
        <dbReference type="EMBL" id="QFS43570.1"/>
    </source>
</evidence>